<proteinExistence type="predicted"/>
<dbReference type="WBParaSite" id="Csp11.Scaffold630.g19153.t1">
    <property type="protein sequence ID" value="Csp11.Scaffold630.g19153.t1"/>
    <property type="gene ID" value="Csp11.Scaffold630.g19153"/>
</dbReference>
<evidence type="ECO:0000313" key="2">
    <source>
        <dbReference type="WBParaSite" id="Csp11.Scaffold630.g19153.t1"/>
    </source>
</evidence>
<evidence type="ECO:0000313" key="1">
    <source>
        <dbReference type="Proteomes" id="UP000095282"/>
    </source>
</evidence>
<name>A0A1I7UTD1_9PELO</name>
<dbReference type="Proteomes" id="UP000095282">
    <property type="component" value="Unplaced"/>
</dbReference>
<sequence length="81" mass="9379">MEKIQSPNPKSSESLIYTKCINDDSDGSILSDWMDHDAEWDQDLEKMDLKEFTSSQYLAKEDEGKKLCEVVSEYAFDINSY</sequence>
<dbReference type="AlphaFoldDB" id="A0A1I7UTD1"/>
<keyword evidence="1" id="KW-1185">Reference proteome</keyword>
<organism evidence="1 2">
    <name type="scientific">Caenorhabditis tropicalis</name>
    <dbReference type="NCBI Taxonomy" id="1561998"/>
    <lineage>
        <taxon>Eukaryota</taxon>
        <taxon>Metazoa</taxon>
        <taxon>Ecdysozoa</taxon>
        <taxon>Nematoda</taxon>
        <taxon>Chromadorea</taxon>
        <taxon>Rhabditida</taxon>
        <taxon>Rhabditina</taxon>
        <taxon>Rhabditomorpha</taxon>
        <taxon>Rhabditoidea</taxon>
        <taxon>Rhabditidae</taxon>
        <taxon>Peloderinae</taxon>
        <taxon>Caenorhabditis</taxon>
    </lineage>
</organism>
<reference evidence="2" key="1">
    <citation type="submission" date="2016-11" db="UniProtKB">
        <authorList>
            <consortium name="WormBaseParasite"/>
        </authorList>
    </citation>
    <scope>IDENTIFICATION</scope>
</reference>
<accession>A0A1I7UTD1</accession>
<protein>
    <submittedName>
        <fullName evidence="2">Uncharacterized protein</fullName>
    </submittedName>
</protein>
<dbReference type="eggNOG" id="ENOG502TKG0">
    <property type="taxonomic scope" value="Eukaryota"/>
</dbReference>